<evidence type="ECO:0008006" key="4">
    <source>
        <dbReference type="Google" id="ProtNLM"/>
    </source>
</evidence>
<reference evidence="2 3" key="1">
    <citation type="submission" date="2023-08" db="EMBL/GenBank/DDBJ databases">
        <title>A Necator americanus chromosomal reference genome.</title>
        <authorList>
            <person name="Ilik V."/>
            <person name="Petrzelkova K.J."/>
            <person name="Pardy F."/>
            <person name="Fuh T."/>
            <person name="Niatou-Singa F.S."/>
            <person name="Gouil Q."/>
            <person name="Baker L."/>
            <person name="Ritchie M.E."/>
            <person name="Jex A.R."/>
            <person name="Gazzola D."/>
            <person name="Li H."/>
            <person name="Toshio Fujiwara R."/>
            <person name="Zhan B."/>
            <person name="Aroian R.V."/>
            <person name="Pafco B."/>
            <person name="Schwarz E.M."/>
        </authorList>
    </citation>
    <scope>NUCLEOTIDE SEQUENCE [LARGE SCALE GENOMIC DNA]</scope>
    <source>
        <strain evidence="2 3">Aroian</strain>
        <tissue evidence="2">Whole animal</tissue>
    </source>
</reference>
<evidence type="ECO:0000256" key="1">
    <source>
        <dbReference type="SAM" id="MobiDB-lite"/>
    </source>
</evidence>
<evidence type="ECO:0000313" key="2">
    <source>
        <dbReference type="EMBL" id="KAK6738847.1"/>
    </source>
</evidence>
<keyword evidence="3" id="KW-1185">Reference proteome</keyword>
<feature type="region of interest" description="Disordered" evidence="1">
    <location>
        <begin position="154"/>
        <end position="175"/>
    </location>
</feature>
<evidence type="ECO:0000313" key="3">
    <source>
        <dbReference type="Proteomes" id="UP001303046"/>
    </source>
</evidence>
<dbReference type="EMBL" id="JAVFWL010000002">
    <property type="protein sequence ID" value="KAK6738847.1"/>
    <property type="molecule type" value="Genomic_DNA"/>
</dbReference>
<dbReference type="Proteomes" id="UP001303046">
    <property type="component" value="Unassembled WGS sequence"/>
</dbReference>
<organism evidence="2 3">
    <name type="scientific">Necator americanus</name>
    <name type="common">Human hookworm</name>
    <dbReference type="NCBI Taxonomy" id="51031"/>
    <lineage>
        <taxon>Eukaryota</taxon>
        <taxon>Metazoa</taxon>
        <taxon>Ecdysozoa</taxon>
        <taxon>Nematoda</taxon>
        <taxon>Chromadorea</taxon>
        <taxon>Rhabditida</taxon>
        <taxon>Rhabditina</taxon>
        <taxon>Rhabditomorpha</taxon>
        <taxon>Strongyloidea</taxon>
        <taxon>Ancylostomatidae</taxon>
        <taxon>Bunostominae</taxon>
        <taxon>Necator</taxon>
    </lineage>
</organism>
<comment type="caution">
    <text evidence="2">The sequence shown here is derived from an EMBL/GenBank/DDBJ whole genome shotgun (WGS) entry which is preliminary data.</text>
</comment>
<gene>
    <name evidence="2" type="primary">Necator_chrII.g8549</name>
    <name evidence="2" type="ORF">RB195_020754</name>
</gene>
<protein>
    <recommendedName>
        <fullName evidence="4">SWIM-type domain-containing protein</fullName>
    </recommendedName>
</protein>
<sequence length="292" mass="33169">MILYIDSELRHIEVYTSVFCNKDGKFRDRNEVMGVDFTDLYGVKVFTNIGLWPYSDEGIRIWNGTLRLDATNTNEDHAYKIRCSCHKEHLEHFRCTHGKGRVRKGEFKHLSIKVPEPAINTAILTVWIDDMDAALNLYMLEGAKELYFGPDDSESLTESVTEKNPASMKPKWTTRSGEEGAFEGVSDLIKPAFKNIPKGLSNYLTGPSSKGSTWQRLNELVYPVVLELLQDLGDFAKKEVEKKEGTLRSELYKSNLLTGSKNTDVGKDLAEVVLIRLSEKLRSEYGRSNTKF</sequence>
<name>A0ABR1CKC3_NECAM</name>
<proteinExistence type="predicted"/>
<accession>A0ABR1CKC3</accession>